<dbReference type="InterPro" id="IPR045270">
    <property type="entry name" value="STKc_AGC"/>
</dbReference>
<keyword evidence="9" id="KW-1185">Reference proteome</keyword>
<evidence type="ECO:0000256" key="1">
    <source>
        <dbReference type="ARBA" id="ARBA00022527"/>
    </source>
</evidence>
<evidence type="ECO:0000256" key="3">
    <source>
        <dbReference type="ARBA" id="ARBA00022741"/>
    </source>
</evidence>
<dbReference type="InterPro" id="IPR011009">
    <property type="entry name" value="Kinase-like_dom_sf"/>
</dbReference>
<dbReference type="InterPro" id="IPR017441">
    <property type="entry name" value="Protein_kinase_ATP_BS"/>
</dbReference>
<dbReference type="OrthoDB" id="3205605at2759"/>
<dbReference type="GO" id="GO:0004674">
    <property type="term" value="F:protein serine/threonine kinase activity"/>
    <property type="evidence" value="ECO:0007669"/>
    <property type="project" value="UniProtKB-KW"/>
</dbReference>
<protein>
    <recommendedName>
        <fullName evidence="7">Protein kinase domain-containing protein</fullName>
    </recommendedName>
</protein>
<evidence type="ECO:0000313" key="9">
    <source>
        <dbReference type="Proteomes" id="UP000678499"/>
    </source>
</evidence>
<dbReference type="EMBL" id="CAJPEX010000593">
    <property type="protein sequence ID" value="CAG0916447.1"/>
    <property type="molecule type" value="Genomic_DNA"/>
</dbReference>
<dbReference type="CDD" id="cd05123">
    <property type="entry name" value="STKc_AGC"/>
    <property type="match status" value="1"/>
</dbReference>
<dbReference type="PANTHER" id="PTHR24355">
    <property type="entry name" value="G PROTEIN-COUPLED RECEPTOR KINASE/RIBOSOMAL PROTEIN S6 KINASE"/>
    <property type="match status" value="1"/>
</dbReference>
<name>A0A7R9BJ47_9CRUS</name>
<evidence type="ECO:0000256" key="6">
    <source>
        <dbReference type="PROSITE-ProRule" id="PRU10141"/>
    </source>
</evidence>
<keyword evidence="3 6" id="KW-0547">Nucleotide-binding</keyword>
<dbReference type="PROSITE" id="PS50011">
    <property type="entry name" value="PROTEIN_KINASE_DOM"/>
    <property type="match status" value="1"/>
</dbReference>
<dbReference type="Pfam" id="PF00069">
    <property type="entry name" value="Pkinase"/>
    <property type="match status" value="1"/>
</dbReference>
<dbReference type="InterPro" id="IPR000719">
    <property type="entry name" value="Prot_kinase_dom"/>
</dbReference>
<accession>A0A7R9BJ47</accession>
<dbReference type="GO" id="GO:0005524">
    <property type="term" value="F:ATP binding"/>
    <property type="evidence" value="ECO:0007669"/>
    <property type="project" value="UniProtKB-UniRule"/>
</dbReference>
<evidence type="ECO:0000259" key="7">
    <source>
        <dbReference type="PROSITE" id="PS50011"/>
    </source>
</evidence>
<keyword evidence="1" id="KW-0723">Serine/threonine-protein kinase</keyword>
<organism evidence="8">
    <name type="scientific">Notodromas monacha</name>
    <dbReference type="NCBI Taxonomy" id="399045"/>
    <lineage>
        <taxon>Eukaryota</taxon>
        <taxon>Metazoa</taxon>
        <taxon>Ecdysozoa</taxon>
        <taxon>Arthropoda</taxon>
        <taxon>Crustacea</taxon>
        <taxon>Oligostraca</taxon>
        <taxon>Ostracoda</taxon>
        <taxon>Podocopa</taxon>
        <taxon>Podocopida</taxon>
        <taxon>Cypridocopina</taxon>
        <taxon>Cypridoidea</taxon>
        <taxon>Cyprididae</taxon>
        <taxon>Notodromas</taxon>
    </lineage>
</organism>
<dbReference type="FunFam" id="1.10.510.10:FF:000571">
    <property type="entry name" value="Maternal embryonic leucine zipper kinase"/>
    <property type="match status" value="1"/>
</dbReference>
<gene>
    <name evidence="8" type="ORF">NMOB1V02_LOCUS4064</name>
</gene>
<keyword evidence="2" id="KW-0808">Transferase</keyword>
<feature type="binding site" evidence="6">
    <location>
        <position position="265"/>
    </location>
    <ligand>
        <name>ATP</name>
        <dbReference type="ChEBI" id="CHEBI:30616"/>
    </ligand>
</feature>
<evidence type="ECO:0000256" key="4">
    <source>
        <dbReference type="ARBA" id="ARBA00022777"/>
    </source>
</evidence>
<dbReference type="Proteomes" id="UP000678499">
    <property type="component" value="Unassembled WGS sequence"/>
</dbReference>
<reference evidence="8" key="1">
    <citation type="submission" date="2020-11" db="EMBL/GenBank/DDBJ databases">
        <authorList>
            <person name="Tran Van P."/>
        </authorList>
    </citation>
    <scope>NUCLEOTIDE SEQUENCE</scope>
</reference>
<dbReference type="EMBL" id="OA882630">
    <property type="protein sequence ID" value="CAD7276295.1"/>
    <property type="molecule type" value="Genomic_DNA"/>
</dbReference>
<dbReference type="Gene3D" id="1.10.510.10">
    <property type="entry name" value="Transferase(Phosphotransferase) domain 1"/>
    <property type="match status" value="1"/>
</dbReference>
<keyword evidence="5 6" id="KW-0067">ATP-binding</keyword>
<dbReference type="PANTHER" id="PTHR24355:SF1">
    <property type="entry name" value="RIBOSOMAL PROTEIN S6 KINASE-RELATED PROTEIN"/>
    <property type="match status" value="1"/>
</dbReference>
<dbReference type="Gene3D" id="3.30.200.20">
    <property type="entry name" value="Phosphorylase Kinase, domain 1"/>
    <property type="match status" value="1"/>
</dbReference>
<dbReference type="FunFam" id="3.30.200.20:FF:000042">
    <property type="entry name" value="Aurora kinase A"/>
    <property type="match status" value="1"/>
</dbReference>
<sequence>MKCETEGVPSPREADAGAGLLWDAKRLFRSECAQPAVVFSGTYRSDPSIVWTGTVEDIRDRRSSRISDSLLCSSAPCVLEASSMRFMIFSEEDWNSQESAPCLGFRAAGSLQSFKVRKVLKVNPPLTITKNAQDKIKPKIGLSQKTGISSVDEVSVSTLSSVSNVSSGIGSLLRLQRFNPSTTRASFNVSRRPLERVQVTETGSLRIRGDYWPVTLQEAMFLPQFPVRSPVNKESFDVIRPLGEGSFGKVFLVKRKEDGHEFAMKVMSKNQVIQRGILKQCKEEMTIQTMCGHHPFLVGCKFHWQSQKRLYLVTEYVSQGDMMALWKSIAPFSEDLVKIYAAQIIMALDFLHCAGIIYRDLKLENVMLDQEMCIKITDFGLAKWLPHGKRTATICGTMQYMAPEILQMRSYNHCADWWSLGILLFALFAGEFPLGAPDTHEEMLLAVISFDFSLPKDVIASPAARAFLRSLLCIDPQKRPKSRYFIQRDAFFHGTNFDAIFNRKLKPDDLVKKLKMVVKD</sequence>
<dbReference type="PROSITE" id="PS00108">
    <property type="entry name" value="PROTEIN_KINASE_ST"/>
    <property type="match status" value="1"/>
</dbReference>
<dbReference type="InterPro" id="IPR008271">
    <property type="entry name" value="Ser/Thr_kinase_AS"/>
</dbReference>
<keyword evidence="4" id="KW-0418">Kinase</keyword>
<proteinExistence type="predicted"/>
<feature type="domain" description="Protein kinase" evidence="7">
    <location>
        <begin position="236"/>
        <end position="492"/>
    </location>
</feature>
<dbReference type="SUPFAM" id="SSF56112">
    <property type="entry name" value="Protein kinase-like (PK-like)"/>
    <property type="match status" value="1"/>
</dbReference>
<evidence type="ECO:0000256" key="2">
    <source>
        <dbReference type="ARBA" id="ARBA00022679"/>
    </source>
</evidence>
<evidence type="ECO:0000256" key="5">
    <source>
        <dbReference type="ARBA" id="ARBA00022840"/>
    </source>
</evidence>
<dbReference type="PROSITE" id="PS00107">
    <property type="entry name" value="PROTEIN_KINASE_ATP"/>
    <property type="match status" value="1"/>
</dbReference>
<dbReference type="AlphaFoldDB" id="A0A7R9BJ47"/>
<dbReference type="SMART" id="SM00220">
    <property type="entry name" value="S_TKc"/>
    <property type="match status" value="1"/>
</dbReference>
<evidence type="ECO:0000313" key="8">
    <source>
        <dbReference type="EMBL" id="CAD7276295.1"/>
    </source>
</evidence>